<keyword evidence="1" id="KW-0175">Coiled coil</keyword>
<organism evidence="2 3">
    <name type="scientific">Batrachochytrium dendrobatidis (strain JEL423)</name>
    <dbReference type="NCBI Taxonomy" id="403673"/>
    <lineage>
        <taxon>Eukaryota</taxon>
        <taxon>Fungi</taxon>
        <taxon>Fungi incertae sedis</taxon>
        <taxon>Chytridiomycota</taxon>
        <taxon>Chytridiomycota incertae sedis</taxon>
        <taxon>Chytridiomycetes</taxon>
        <taxon>Rhizophydiales</taxon>
        <taxon>Rhizophydiales incertae sedis</taxon>
        <taxon>Batrachochytrium</taxon>
    </lineage>
</organism>
<feature type="coiled-coil region" evidence="1">
    <location>
        <begin position="17"/>
        <end position="65"/>
    </location>
</feature>
<sequence length="612" mass="72112">MSKDDILDKLRAALALVETVKQDNECYRENFEQLKEAYATLQTKSEEAAKEYKVALKEKEIAEQDTTKSLQFWKQLVDQRDTEMDHIRAKMESTSDMEVLRLQIQNELEQSQKSKWVLLSKENDKYRDLYYKSKREVESLYLDKDQLNSRHAREIKEIHIAKLEEVKQWEARFLTLQQSLDAESDTERLRIVQREKVELELKTTMLLSELDEVRAEKEQLRLDYEQNLRSHKRQLAEQLGEAKVLQTEKDSLQANVASLEQELSKTLRHQDDLTAECISLKKELDKTKSRMEENTHQFNVNISDMKMTVLKERTENQNVVGDLKDKIVELKSSIKTLNSTIQDMSHKICHSEKEHMEKCRLIREEEWAKLSTLESEKADIERSLEVFKQRLSELHNRDESFRQQTSTEQDRLKAEIRELTSNQESLNSMNKSLISERDNFQSECNHLQSRCLEIDTMLSTANSSLEDYKQKLNSQHQKTTLLEQSVKNHILDLELLQDQSNKEREALMHDLERQKSFLLQERLQSAKKIESLSQDNLKNREKAAKLCNVLEQQDQRYGSKLESFKNKIRAYKTEVQTLKQSLDTQIKLAGTQQEEMHRRQTGFMSFLQSEGI</sequence>
<protein>
    <submittedName>
        <fullName evidence="2">Uncharacterized protein</fullName>
    </submittedName>
</protein>
<name>A0A177WQH5_BATDL</name>
<evidence type="ECO:0000256" key="1">
    <source>
        <dbReference type="SAM" id="Coils"/>
    </source>
</evidence>
<dbReference type="AlphaFoldDB" id="A0A177WQH5"/>
<dbReference type="Proteomes" id="UP000077115">
    <property type="component" value="Unassembled WGS sequence"/>
</dbReference>
<accession>A0A177WQH5</accession>
<reference evidence="2 3" key="2">
    <citation type="submission" date="2016-05" db="EMBL/GenBank/DDBJ databases">
        <title>Lineage-specific infection strategies underlie the spectrum of fungal disease in amphibians.</title>
        <authorList>
            <person name="Cuomo C.A."/>
            <person name="Farrer R.A."/>
            <person name="James T."/>
            <person name="Longcore J."/>
            <person name="Birren B."/>
        </authorList>
    </citation>
    <scope>NUCLEOTIDE SEQUENCE [LARGE SCALE GENOMIC DNA]</scope>
    <source>
        <strain evidence="2 3">JEL423</strain>
    </source>
</reference>
<dbReference type="EMBL" id="DS022306">
    <property type="protein sequence ID" value="OAJ41924.1"/>
    <property type="molecule type" value="Genomic_DNA"/>
</dbReference>
<gene>
    <name evidence="2" type="ORF">BDEG_25453</name>
</gene>
<dbReference type="VEuPathDB" id="FungiDB:BDEG_25453"/>
<evidence type="ECO:0000313" key="2">
    <source>
        <dbReference type="EMBL" id="OAJ41924.1"/>
    </source>
</evidence>
<dbReference type="STRING" id="403673.A0A177WQH5"/>
<evidence type="ECO:0000313" key="3">
    <source>
        <dbReference type="Proteomes" id="UP000077115"/>
    </source>
</evidence>
<dbReference type="OrthoDB" id="311279at2759"/>
<feature type="coiled-coil region" evidence="1">
    <location>
        <begin position="370"/>
        <end position="450"/>
    </location>
</feature>
<reference evidence="2 3" key="1">
    <citation type="submission" date="2006-10" db="EMBL/GenBank/DDBJ databases">
        <title>The Genome Sequence of Batrachochytrium dendrobatidis JEL423.</title>
        <authorList>
            <consortium name="The Broad Institute Genome Sequencing Platform"/>
            <person name="Birren B."/>
            <person name="Lander E."/>
            <person name="Galagan J."/>
            <person name="Cuomo C."/>
            <person name="Devon K."/>
            <person name="Jaffe D."/>
            <person name="Butler J."/>
            <person name="Alvarez P."/>
            <person name="Gnerre S."/>
            <person name="Grabherr M."/>
            <person name="Kleber M."/>
            <person name="Mauceli E."/>
            <person name="Brockman W."/>
            <person name="Young S."/>
            <person name="LaButti K."/>
            <person name="Sykes S."/>
            <person name="DeCaprio D."/>
            <person name="Crawford M."/>
            <person name="Koehrsen M."/>
            <person name="Engels R."/>
            <person name="Montgomery P."/>
            <person name="Pearson M."/>
            <person name="Howarth C."/>
            <person name="Larson L."/>
            <person name="White J."/>
            <person name="O'Leary S."/>
            <person name="Kodira C."/>
            <person name="Zeng Q."/>
            <person name="Yandava C."/>
            <person name="Alvarado L."/>
            <person name="Longcore J."/>
            <person name="James T."/>
        </authorList>
    </citation>
    <scope>NUCLEOTIDE SEQUENCE [LARGE SCALE GENOMIC DNA]</scope>
    <source>
        <strain evidence="2 3">JEL423</strain>
    </source>
</reference>
<feature type="coiled-coil region" evidence="1">
    <location>
        <begin position="182"/>
        <end position="290"/>
    </location>
</feature>
<proteinExistence type="predicted"/>